<dbReference type="OrthoDB" id="7206808at2"/>
<dbReference type="EMBL" id="PJNW01000017">
    <property type="protein sequence ID" value="PKR87511.1"/>
    <property type="molecule type" value="Genomic_DNA"/>
</dbReference>
<evidence type="ECO:0000313" key="2">
    <source>
        <dbReference type="EMBL" id="PKR87511.1"/>
    </source>
</evidence>
<dbReference type="Gene3D" id="3.10.620.30">
    <property type="match status" value="1"/>
</dbReference>
<reference evidence="2 3" key="1">
    <citation type="submission" date="2017-12" db="EMBL/GenBank/DDBJ databases">
        <title>Anaerobic carbon monoxide metabolism by Pleomorphomonas carboxyditropha sp. nov., a new mesophilic hydrogenogenic carboxidotroph.</title>
        <authorList>
            <person name="Esquivel-Elizondo S."/>
            <person name="Krajmalnik-Brown R."/>
        </authorList>
    </citation>
    <scope>NUCLEOTIDE SEQUENCE [LARGE SCALE GENOMIC DNA]</scope>
    <source>
        <strain evidence="2 3">R5-392</strain>
    </source>
</reference>
<dbReference type="InterPro" id="IPR010319">
    <property type="entry name" value="Transglutaminase-like_Cys_pept"/>
</dbReference>
<dbReference type="Pfam" id="PF06035">
    <property type="entry name" value="Peptidase_C93"/>
    <property type="match status" value="1"/>
</dbReference>
<evidence type="ECO:0000313" key="3">
    <source>
        <dbReference type="Proteomes" id="UP000233491"/>
    </source>
</evidence>
<dbReference type="PANTHER" id="PTHR39327:SF1">
    <property type="entry name" value="BLR5470 PROTEIN"/>
    <property type="match status" value="1"/>
</dbReference>
<organism evidence="2 3">
    <name type="scientific">Pleomorphomonas diazotrophica</name>
    <dbReference type="NCBI Taxonomy" id="1166257"/>
    <lineage>
        <taxon>Bacteria</taxon>
        <taxon>Pseudomonadati</taxon>
        <taxon>Pseudomonadota</taxon>
        <taxon>Alphaproteobacteria</taxon>
        <taxon>Hyphomicrobiales</taxon>
        <taxon>Pleomorphomonadaceae</taxon>
        <taxon>Pleomorphomonas</taxon>
    </lineage>
</organism>
<gene>
    <name evidence="2" type="ORF">CXZ10_19385</name>
</gene>
<dbReference type="Proteomes" id="UP000233491">
    <property type="component" value="Unassembled WGS sequence"/>
</dbReference>
<keyword evidence="1" id="KW-0732">Signal</keyword>
<evidence type="ECO:0000256" key="1">
    <source>
        <dbReference type="SAM" id="SignalP"/>
    </source>
</evidence>
<protein>
    <submittedName>
        <fullName evidence="2">Transglutaminase</fullName>
    </submittedName>
</protein>
<sequence length="201" mass="21570">MNKLIRALVVSAVLGFVPQVASAGFLNVPKQSLDLPVAGKVNTKGYTLGPTGFYVMCSTMPSACKVQRARNVGVSAGSVRLTAETLGLIDRVNRQANGAIRPKAESGSADVWKIGGSSGDCEDYALAKRAALLRKGFPSSALLMTSVVTRRGELHAVLMVRTDRGDFVLDNLSPLVKPWSATGYRFTSMQSPDNPRMWVRL</sequence>
<dbReference type="RefSeq" id="WP_101291020.1">
    <property type="nucleotide sequence ID" value="NZ_FOUQ01000002.1"/>
</dbReference>
<proteinExistence type="predicted"/>
<feature type="signal peptide" evidence="1">
    <location>
        <begin position="1"/>
        <end position="23"/>
    </location>
</feature>
<keyword evidence="3" id="KW-1185">Reference proteome</keyword>
<name>A0A1I4RKB6_9HYPH</name>
<feature type="chain" id="PRO_5015065671" evidence="1">
    <location>
        <begin position="24"/>
        <end position="201"/>
    </location>
</feature>
<dbReference type="AlphaFoldDB" id="A0A1I4RKB6"/>
<dbReference type="PANTHER" id="PTHR39327">
    <property type="match status" value="1"/>
</dbReference>
<comment type="caution">
    <text evidence="2">The sequence shown here is derived from an EMBL/GenBank/DDBJ whole genome shotgun (WGS) entry which is preliminary data.</text>
</comment>
<accession>A0A1I4RKB6</accession>